<dbReference type="EMBL" id="VJMJ01000365">
    <property type="protein sequence ID" value="KAF0721773.1"/>
    <property type="molecule type" value="Genomic_DNA"/>
</dbReference>
<gene>
    <name evidence="2" type="ORF">Ae201684_018916</name>
</gene>
<feature type="domain" description="WRKY19-like zinc finger" evidence="1">
    <location>
        <begin position="163"/>
        <end position="186"/>
    </location>
</feature>
<evidence type="ECO:0000313" key="2">
    <source>
        <dbReference type="EMBL" id="KAF0721773.1"/>
    </source>
</evidence>
<dbReference type="VEuPathDB" id="FungiDB:AeMF1_019145"/>
<dbReference type="Proteomes" id="UP000481153">
    <property type="component" value="Unassembled WGS sequence"/>
</dbReference>
<sequence>MISTKISERNDVQIAVETSRSENVERYLFRHVFSLDIPRPLISPMTVCSALLQDSEVTNFLASVFKDEFHWGAASVSPISVRLTTPNSPQRRHCQVEECNNFMVSKGFCIRHGGGLRCRVDGCKTSAKRNGLCWKHGGSLACKREGCTNLNKSRGFCWSHGGGKPCSKTGCDRTALRGGRCWAHGGGKRCTFDGCNRPCVERHNNLCPQHFRMESLRQSE</sequence>
<accession>A0A6G0W487</accession>
<name>A0A6G0W487_9STRA</name>
<organism evidence="2 3">
    <name type="scientific">Aphanomyces euteiches</name>
    <dbReference type="NCBI Taxonomy" id="100861"/>
    <lineage>
        <taxon>Eukaryota</taxon>
        <taxon>Sar</taxon>
        <taxon>Stramenopiles</taxon>
        <taxon>Oomycota</taxon>
        <taxon>Saprolegniomycetes</taxon>
        <taxon>Saprolegniales</taxon>
        <taxon>Verrucalvaceae</taxon>
        <taxon>Aphanomyces</taxon>
    </lineage>
</organism>
<dbReference type="InterPro" id="IPR056866">
    <property type="entry name" value="Znf_WRKY19"/>
</dbReference>
<dbReference type="PANTHER" id="PTHR31827">
    <property type="entry name" value="EMB|CAB89363.1"/>
    <property type="match status" value="1"/>
</dbReference>
<feature type="domain" description="WRKY19-like zinc finger" evidence="1">
    <location>
        <begin position="91"/>
        <end position="114"/>
    </location>
</feature>
<dbReference type="PANTHER" id="PTHR31827:SF1">
    <property type="entry name" value="EMB|CAB89363.1"/>
    <property type="match status" value="1"/>
</dbReference>
<dbReference type="AlphaFoldDB" id="A0A6G0W487"/>
<keyword evidence="3" id="KW-1185">Reference proteome</keyword>
<reference evidence="2 3" key="1">
    <citation type="submission" date="2019-07" db="EMBL/GenBank/DDBJ databases">
        <title>Genomics analysis of Aphanomyces spp. identifies a new class of oomycete effector associated with host adaptation.</title>
        <authorList>
            <person name="Gaulin E."/>
        </authorList>
    </citation>
    <scope>NUCLEOTIDE SEQUENCE [LARGE SCALE GENOMIC DNA]</scope>
    <source>
        <strain evidence="2 3">ATCC 201684</strain>
    </source>
</reference>
<feature type="domain" description="WRKY19-like zinc finger" evidence="1">
    <location>
        <begin position="142"/>
        <end position="162"/>
    </location>
</feature>
<proteinExistence type="predicted"/>
<feature type="domain" description="WRKY19-like zinc finger" evidence="1">
    <location>
        <begin position="115"/>
        <end position="138"/>
    </location>
</feature>
<dbReference type="Pfam" id="PF24906">
    <property type="entry name" value="Zf_WRKY19"/>
    <property type="match status" value="4"/>
</dbReference>
<evidence type="ECO:0000259" key="1">
    <source>
        <dbReference type="Pfam" id="PF24906"/>
    </source>
</evidence>
<comment type="caution">
    <text evidence="2">The sequence shown here is derived from an EMBL/GenBank/DDBJ whole genome shotgun (WGS) entry which is preliminary data.</text>
</comment>
<protein>
    <recommendedName>
        <fullName evidence="1">WRKY19-like zinc finger domain-containing protein</fullName>
    </recommendedName>
</protein>
<evidence type="ECO:0000313" key="3">
    <source>
        <dbReference type="Proteomes" id="UP000481153"/>
    </source>
</evidence>